<dbReference type="Pfam" id="PF25057">
    <property type="entry name" value="CUT_N"/>
    <property type="match status" value="1"/>
</dbReference>
<keyword evidence="7 8" id="KW-0472">Membrane</keyword>
<dbReference type="PROSITE" id="PS51034">
    <property type="entry name" value="ZP_2"/>
    <property type="match status" value="1"/>
</dbReference>
<dbReference type="InterPro" id="IPR057475">
    <property type="entry name" value="CUT_C"/>
</dbReference>
<dbReference type="InterPro" id="IPR051962">
    <property type="entry name" value="Cuticlin"/>
</dbReference>
<evidence type="ECO:0000256" key="4">
    <source>
        <dbReference type="ARBA" id="ARBA00022692"/>
    </source>
</evidence>
<feature type="transmembrane region" description="Helical" evidence="8">
    <location>
        <begin position="383"/>
        <end position="406"/>
    </location>
</feature>
<dbReference type="PANTHER" id="PTHR22907">
    <property type="entry name" value="GH04558P"/>
    <property type="match status" value="1"/>
</dbReference>
<evidence type="ECO:0000259" key="10">
    <source>
        <dbReference type="PROSITE" id="PS51034"/>
    </source>
</evidence>
<keyword evidence="2" id="KW-0193">Cuticle</keyword>
<dbReference type="GO" id="GO:0005886">
    <property type="term" value="C:plasma membrane"/>
    <property type="evidence" value="ECO:0007669"/>
    <property type="project" value="UniProtKB-SubCell"/>
</dbReference>
<dbReference type="InterPro" id="IPR042235">
    <property type="entry name" value="ZP-C_dom"/>
</dbReference>
<evidence type="ECO:0000256" key="2">
    <source>
        <dbReference type="ARBA" id="ARBA00022460"/>
    </source>
</evidence>
<dbReference type="AlphaFoldDB" id="A0AAF3FL00"/>
<dbReference type="PANTHER" id="PTHR22907:SF34">
    <property type="entry name" value="ZP DOMAIN-CONTAINING PROTEIN"/>
    <property type="match status" value="1"/>
</dbReference>
<protein>
    <submittedName>
        <fullName evidence="12">ZP domain-containing protein</fullName>
    </submittedName>
</protein>
<evidence type="ECO:0000256" key="6">
    <source>
        <dbReference type="ARBA" id="ARBA00022989"/>
    </source>
</evidence>
<dbReference type="Gene3D" id="2.60.40.4100">
    <property type="entry name" value="Zona pellucida, ZP-C domain"/>
    <property type="match status" value="1"/>
</dbReference>
<dbReference type="InterPro" id="IPR056953">
    <property type="entry name" value="CUT_N"/>
</dbReference>
<evidence type="ECO:0000313" key="11">
    <source>
        <dbReference type="Proteomes" id="UP000887575"/>
    </source>
</evidence>
<dbReference type="SMART" id="SM00241">
    <property type="entry name" value="ZP"/>
    <property type="match status" value="1"/>
</dbReference>
<accession>A0AAF3FL00</accession>
<feature type="domain" description="ZP" evidence="10">
    <location>
        <begin position="37"/>
        <end position="310"/>
    </location>
</feature>
<dbReference type="GO" id="GO:0042302">
    <property type="term" value="F:structural constituent of cuticle"/>
    <property type="evidence" value="ECO:0007669"/>
    <property type="project" value="UniProtKB-KW"/>
</dbReference>
<proteinExistence type="predicted"/>
<evidence type="ECO:0000256" key="5">
    <source>
        <dbReference type="ARBA" id="ARBA00022729"/>
    </source>
</evidence>
<evidence type="ECO:0000256" key="7">
    <source>
        <dbReference type="ARBA" id="ARBA00023136"/>
    </source>
</evidence>
<organism evidence="11 12">
    <name type="scientific">Mesorhabditis belari</name>
    <dbReference type="NCBI Taxonomy" id="2138241"/>
    <lineage>
        <taxon>Eukaryota</taxon>
        <taxon>Metazoa</taxon>
        <taxon>Ecdysozoa</taxon>
        <taxon>Nematoda</taxon>
        <taxon>Chromadorea</taxon>
        <taxon>Rhabditida</taxon>
        <taxon>Rhabditina</taxon>
        <taxon>Rhabditomorpha</taxon>
        <taxon>Rhabditoidea</taxon>
        <taxon>Rhabditidae</taxon>
        <taxon>Mesorhabditinae</taxon>
        <taxon>Mesorhabditis</taxon>
    </lineage>
</organism>
<comment type="subcellular location">
    <subcellularLocation>
        <location evidence="1">Cell membrane</location>
        <topology evidence="1">Single-pass type I membrane protein</topology>
    </subcellularLocation>
</comment>
<evidence type="ECO:0000256" key="8">
    <source>
        <dbReference type="SAM" id="Phobius"/>
    </source>
</evidence>
<reference evidence="12" key="1">
    <citation type="submission" date="2024-02" db="UniProtKB">
        <authorList>
            <consortium name="WormBaseParasite"/>
        </authorList>
    </citation>
    <scope>IDENTIFICATION</scope>
</reference>
<dbReference type="InterPro" id="IPR001507">
    <property type="entry name" value="ZP_dom"/>
</dbReference>
<evidence type="ECO:0000256" key="9">
    <source>
        <dbReference type="SAM" id="SignalP"/>
    </source>
</evidence>
<dbReference type="Proteomes" id="UP000887575">
    <property type="component" value="Unassembled WGS sequence"/>
</dbReference>
<dbReference type="Pfam" id="PF25301">
    <property type="entry name" value="CUT_C"/>
    <property type="match status" value="1"/>
</dbReference>
<sequence>MVTPKWEILRLMGILALVSIAKTDVIDNGLRHDPIVECGQEGLTVRFMTQREFEGHVYVKGHYDDGACRKDATLEDSVNFTVPYTSCDVRRQRSSSPRGLFLSVTLIISFHPMFVTKIDRSYNVQCFYTEVEKTVTQALDVGMNPEQMASIHGSEAGKSRRPEGVDRFDVLDGVPEETITSTVTLPTCRYEVLAESDKGDAIKFATVGQRVYHRWTCEDPAHPDGTTPFCATVHSCSVREESGKQALLLDENGCSVDKYLLTNLVYTSALTGGQTSFVFKFADQPSLYFQCQIRLSLKENGECHRSSDNCPNTLRGKRDATSLHKRSAEKLHETAVHGPDVDVFSQSMTIFEIDDDSQDNKNSSSSAMGTLLTGHGHVCLSPWSFGLLISMMGTIVLVSIISLLLLCRRNSAKVSFLEQ</sequence>
<keyword evidence="4 8" id="KW-0812">Transmembrane</keyword>
<evidence type="ECO:0000256" key="3">
    <source>
        <dbReference type="ARBA" id="ARBA00022475"/>
    </source>
</evidence>
<keyword evidence="5 9" id="KW-0732">Signal</keyword>
<keyword evidence="3" id="KW-1003">Cell membrane</keyword>
<evidence type="ECO:0000313" key="12">
    <source>
        <dbReference type="WBParaSite" id="MBELARI_LOCUS7325"/>
    </source>
</evidence>
<feature type="chain" id="PRO_5042287581" evidence="9">
    <location>
        <begin position="24"/>
        <end position="419"/>
    </location>
</feature>
<name>A0AAF3FL00_9BILA</name>
<dbReference type="WBParaSite" id="MBELARI_LOCUS7325">
    <property type="protein sequence ID" value="MBELARI_LOCUS7325"/>
    <property type="gene ID" value="MBELARI_LOCUS7325"/>
</dbReference>
<feature type="signal peptide" evidence="9">
    <location>
        <begin position="1"/>
        <end position="23"/>
    </location>
</feature>
<keyword evidence="6 8" id="KW-1133">Transmembrane helix</keyword>
<keyword evidence="11" id="KW-1185">Reference proteome</keyword>
<evidence type="ECO:0000256" key="1">
    <source>
        <dbReference type="ARBA" id="ARBA00004251"/>
    </source>
</evidence>